<evidence type="ECO:0000256" key="8">
    <source>
        <dbReference type="ARBA" id="ARBA00023242"/>
    </source>
</evidence>
<dbReference type="PROSITE" id="PS00028">
    <property type="entry name" value="ZINC_FINGER_C2H2_1"/>
    <property type="match status" value="1"/>
</dbReference>
<evidence type="ECO:0000256" key="10">
    <source>
        <dbReference type="PROSITE-ProRule" id="PRU00042"/>
    </source>
</evidence>
<dbReference type="PANTHER" id="PTHR46095">
    <property type="entry name" value="ZINC FINGER PROTEIN 593"/>
    <property type="match status" value="1"/>
</dbReference>
<dbReference type="InterPro" id="IPR013087">
    <property type="entry name" value="Znf_C2H2_type"/>
</dbReference>
<keyword evidence="3" id="KW-0963">Cytoplasm</keyword>
<keyword evidence="8" id="KW-0539">Nucleus</keyword>
<keyword evidence="12" id="KW-1185">Reference proteome</keyword>
<evidence type="ECO:0000313" key="12">
    <source>
        <dbReference type="Proteomes" id="UP000515154"/>
    </source>
</evidence>
<evidence type="ECO:0000256" key="7">
    <source>
        <dbReference type="ARBA" id="ARBA00022833"/>
    </source>
</evidence>
<dbReference type="GO" id="GO:0003676">
    <property type="term" value="F:nucleic acid binding"/>
    <property type="evidence" value="ECO:0007669"/>
    <property type="project" value="InterPro"/>
</dbReference>
<dbReference type="InterPro" id="IPR003604">
    <property type="entry name" value="Matrin/U1-like-C_Znf_C2H2"/>
</dbReference>
<comment type="subcellular location">
    <subcellularLocation>
        <location evidence="2">Cytoplasm</location>
    </subcellularLocation>
    <subcellularLocation>
        <location evidence="1">Nucleus</location>
    </subcellularLocation>
</comment>
<dbReference type="InterPro" id="IPR051879">
    <property type="entry name" value="C2H2-ZF_Maturation_Protein"/>
</dbReference>
<dbReference type="GO" id="GO:0005737">
    <property type="term" value="C:cytoplasm"/>
    <property type="evidence" value="ECO:0007669"/>
    <property type="project" value="UniProtKB-SubCell"/>
</dbReference>
<dbReference type="Proteomes" id="UP000515154">
    <property type="component" value="Unplaced"/>
</dbReference>
<dbReference type="KEGG" id="osn:115223281"/>
<dbReference type="PANTHER" id="PTHR46095:SF1">
    <property type="entry name" value="ZINC FINGER PROTEIN 593"/>
    <property type="match status" value="1"/>
</dbReference>
<dbReference type="GO" id="GO:0005634">
    <property type="term" value="C:nucleus"/>
    <property type="evidence" value="ECO:0007669"/>
    <property type="project" value="UniProtKB-SubCell"/>
</dbReference>
<dbReference type="SUPFAM" id="SSF57667">
    <property type="entry name" value="beta-beta-alpha zinc fingers"/>
    <property type="match status" value="1"/>
</dbReference>
<comment type="similarity">
    <text evidence="9">Belongs to the ZNF593/BUD20 C2H2-type zinc-finger protein family.</text>
</comment>
<feature type="domain" description="C2H2-type" evidence="11">
    <location>
        <begin position="61"/>
        <end position="85"/>
    </location>
</feature>
<gene>
    <name evidence="14" type="primary">LOC115230880</name>
    <name evidence="13" type="synonym">LOC115223281</name>
</gene>
<dbReference type="GO" id="GO:0008270">
    <property type="term" value="F:zinc ion binding"/>
    <property type="evidence" value="ECO:0007669"/>
    <property type="project" value="UniProtKB-KW"/>
</dbReference>
<dbReference type="KEGG" id="osn:115230880"/>
<dbReference type="AlphaFoldDB" id="A0A6P7U5U6"/>
<dbReference type="FunFam" id="3.30.160.60:FF:000299">
    <property type="entry name" value="Zinc finger protein 593"/>
    <property type="match status" value="1"/>
</dbReference>
<dbReference type="Pfam" id="PF12171">
    <property type="entry name" value="zf-C2H2_jaz"/>
    <property type="match status" value="1"/>
</dbReference>
<keyword evidence="6 10" id="KW-0863">Zinc-finger</keyword>
<evidence type="ECO:0000256" key="5">
    <source>
        <dbReference type="ARBA" id="ARBA00022723"/>
    </source>
</evidence>
<evidence type="ECO:0000313" key="14">
    <source>
        <dbReference type="RefSeq" id="XP_029656852.1"/>
    </source>
</evidence>
<name>A0A6P7U5U6_9MOLL</name>
<evidence type="ECO:0000256" key="9">
    <source>
        <dbReference type="ARBA" id="ARBA00038064"/>
    </source>
</evidence>
<evidence type="ECO:0000256" key="1">
    <source>
        <dbReference type="ARBA" id="ARBA00004123"/>
    </source>
</evidence>
<evidence type="ECO:0000256" key="2">
    <source>
        <dbReference type="ARBA" id="ARBA00004496"/>
    </source>
</evidence>
<sequence length="133" mass="15434">MTHTSRKGFHKNKSACCFKKKWKTKRYLRDVDQIHVDMKPAEASKLLNQAVNYDLPGAAQFYCLHCSKYFISNFALKEHFRGKPHKRRIKELKTEPYSQAEAERAAGMGSYIAPKTVHVETQPLKPDSEIMEF</sequence>
<evidence type="ECO:0000256" key="4">
    <source>
        <dbReference type="ARBA" id="ARBA00022517"/>
    </source>
</evidence>
<dbReference type="GO" id="GO:0042254">
    <property type="term" value="P:ribosome biogenesis"/>
    <property type="evidence" value="ECO:0007669"/>
    <property type="project" value="UniProtKB-KW"/>
</dbReference>
<keyword evidence="4" id="KW-0690">Ribosome biogenesis</keyword>
<evidence type="ECO:0000256" key="6">
    <source>
        <dbReference type="ARBA" id="ARBA00022771"/>
    </source>
</evidence>
<dbReference type="InterPro" id="IPR036236">
    <property type="entry name" value="Znf_C2H2_sf"/>
</dbReference>
<dbReference type="RefSeq" id="XP_029656852.1">
    <property type="nucleotide sequence ID" value="XM_029800992.2"/>
</dbReference>
<evidence type="ECO:0000313" key="13">
    <source>
        <dbReference type="RefSeq" id="XP_029649648.1"/>
    </source>
</evidence>
<organism evidence="12 14">
    <name type="scientific">Octopus sinensis</name>
    <name type="common">East Asian common octopus</name>
    <dbReference type="NCBI Taxonomy" id="2607531"/>
    <lineage>
        <taxon>Eukaryota</taxon>
        <taxon>Metazoa</taxon>
        <taxon>Spiralia</taxon>
        <taxon>Lophotrochozoa</taxon>
        <taxon>Mollusca</taxon>
        <taxon>Cephalopoda</taxon>
        <taxon>Coleoidea</taxon>
        <taxon>Octopodiformes</taxon>
        <taxon>Octopoda</taxon>
        <taxon>Incirrata</taxon>
        <taxon>Octopodidae</taxon>
        <taxon>Octopus</taxon>
    </lineage>
</organism>
<accession>A0A6P7U5U6</accession>
<proteinExistence type="inferred from homology"/>
<dbReference type="PROSITE" id="PS50157">
    <property type="entry name" value="ZINC_FINGER_C2H2_2"/>
    <property type="match status" value="1"/>
</dbReference>
<reference evidence="13 14" key="1">
    <citation type="submission" date="2025-08" db="UniProtKB">
        <authorList>
            <consortium name="RefSeq"/>
        </authorList>
    </citation>
    <scope>IDENTIFICATION</scope>
</reference>
<dbReference type="Gene3D" id="3.30.160.60">
    <property type="entry name" value="Classic Zinc Finger"/>
    <property type="match status" value="1"/>
</dbReference>
<protein>
    <submittedName>
        <fullName evidence="13 14">Zinc finger protein 593-like</fullName>
    </submittedName>
</protein>
<keyword evidence="5" id="KW-0479">Metal-binding</keyword>
<dbReference type="InterPro" id="IPR022755">
    <property type="entry name" value="Znf_C2H2_jaz"/>
</dbReference>
<dbReference type="RefSeq" id="XP_029649648.1">
    <property type="nucleotide sequence ID" value="XM_029793788.2"/>
</dbReference>
<evidence type="ECO:0000259" key="11">
    <source>
        <dbReference type="PROSITE" id="PS50157"/>
    </source>
</evidence>
<keyword evidence="7" id="KW-0862">Zinc</keyword>
<dbReference type="GO" id="GO:0043021">
    <property type="term" value="F:ribonucleoprotein complex binding"/>
    <property type="evidence" value="ECO:0007669"/>
    <property type="project" value="UniProtKB-ARBA"/>
</dbReference>
<evidence type="ECO:0000256" key="3">
    <source>
        <dbReference type="ARBA" id="ARBA00022490"/>
    </source>
</evidence>
<dbReference type="SMART" id="SM00451">
    <property type="entry name" value="ZnF_U1"/>
    <property type="match status" value="1"/>
</dbReference>